<evidence type="ECO:0000313" key="4">
    <source>
        <dbReference type="Proteomes" id="UP000595847"/>
    </source>
</evidence>
<dbReference type="KEGG" id="bcop:JD108_11790"/>
<keyword evidence="5" id="KW-1185">Reference proteome</keyword>
<dbReference type="EMBL" id="CP066308">
    <property type="protein sequence ID" value="QQE72649.1"/>
    <property type="molecule type" value="Genomic_DNA"/>
</dbReference>
<dbReference type="SUPFAM" id="SSF53335">
    <property type="entry name" value="S-adenosyl-L-methionine-dependent methyltransferases"/>
    <property type="match status" value="1"/>
</dbReference>
<evidence type="ECO:0000313" key="2">
    <source>
        <dbReference type="EMBL" id="QQE72649.1"/>
    </source>
</evidence>
<dbReference type="InterPro" id="IPR029063">
    <property type="entry name" value="SAM-dependent_MTases_sf"/>
</dbReference>
<dbReference type="Proteomes" id="UP000595847">
    <property type="component" value="Chromosome"/>
</dbReference>
<evidence type="ECO:0000259" key="1">
    <source>
        <dbReference type="Pfam" id="PF08241"/>
    </source>
</evidence>
<reference evidence="2 4" key="1">
    <citation type="submission" date="2020-12" db="EMBL/GenBank/DDBJ databases">
        <title>strain FJAT-54423T represents a novel species of the genus Brevibacillus.</title>
        <authorList>
            <person name="Tang R."/>
        </authorList>
    </citation>
    <scope>NUCLEOTIDE SEQUENCE [LARGE SCALE GENOMIC DNA]</scope>
    <source>
        <strain evidence="2 4">FJAT-54423</strain>
    </source>
</reference>
<feature type="domain" description="Methyltransferase type 11" evidence="1">
    <location>
        <begin position="41"/>
        <end position="138"/>
    </location>
</feature>
<accession>A0A7T5EHC9</accession>
<evidence type="ECO:0000313" key="5">
    <source>
        <dbReference type="Proteomes" id="UP000677234"/>
    </source>
</evidence>
<dbReference type="EMBL" id="CP073708">
    <property type="protein sequence ID" value="QUO39727.1"/>
    <property type="molecule type" value="Genomic_DNA"/>
</dbReference>
<dbReference type="PANTHER" id="PTHR43591">
    <property type="entry name" value="METHYLTRANSFERASE"/>
    <property type="match status" value="1"/>
</dbReference>
<dbReference type="PANTHER" id="PTHR43591:SF24">
    <property type="entry name" value="2-METHOXY-6-POLYPRENYL-1,4-BENZOQUINOL METHYLASE, MITOCHONDRIAL"/>
    <property type="match status" value="1"/>
</dbReference>
<organism evidence="2 4">
    <name type="scientific">Brevibacillus composti</name>
    <dbReference type="NCBI Taxonomy" id="2796470"/>
    <lineage>
        <taxon>Bacteria</taxon>
        <taxon>Bacillati</taxon>
        <taxon>Bacillota</taxon>
        <taxon>Bacilli</taxon>
        <taxon>Bacillales</taxon>
        <taxon>Paenibacillaceae</taxon>
        <taxon>Brevibacillus</taxon>
    </lineage>
</organism>
<keyword evidence="2" id="KW-0489">Methyltransferase</keyword>
<proteinExistence type="predicted"/>
<dbReference type="RefSeq" id="WP_198826282.1">
    <property type="nucleotide sequence ID" value="NZ_CP066308.1"/>
</dbReference>
<sequence length="191" mass="21076">MSEKRFNPAKLAKLDNPERRKALPPEKLLAMLPINNQDAILDIGAGTGYFAIPAAKITKGTVYALDVAPQMLAVLQERVEEAGVANVQYVEGVIEEIPLPDQLVEHVIASLVLHEVEPLDRGLQEIYRLLKPGGTCFCLEWEKKETEQGPPLDHRIGSSELAEAFASAGFEIVARHFPTDAHYILVARKSE</sequence>
<reference evidence="3" key="2">
    <citation type="submission" date="2021-04" db="EMBL/GenBank/DDBJ databases">
        <title>Brevibacillus composti FJAT-54423, complete genome.</title>
        <authorList>
            <person name="Tang R."/>
        </authorList>
    </citation>
    <scope>NUCLEOTIDE SEQUENCE</scope>
    <source>
        <strain evidence="3">FJAT-54424</strain>
    </source>
</reference>
<evidence type="ECO:0000313" key="3">
    <source>
        <dbReference type="EMBL" id="QUO39727.1"/>
    </source>
</evidence>
<dbReference type="Proteomes" id="UP000677234">
    <property type="component" value="Chromosome"/>
</dbReference>
<dbReference type="AlphaFoldDB" id="A0A7T5EHC9"/>
<protein>
    <submittedName>
        <fullName evidence="2">Class I SAM-dependent methyltransferase</fullName>
    </submittedName>
</protein>
<gene>
    <name evidence="2" type="ORF">JD108_11790</name>
    <name evidence="3" type="ORF">KDJ56_11735</name>
</gene>
<keyword evidence="2" id="KW-0808">Transferase</keyword>
<dbReference type="GO" id="GO:0008757">
    <property type="term" value="F:S-adenosylmethionine-dependent methyltransferase activity"/>
    <property type="evidence" value="ECO:0007669"/>
    <property type="project" value="InterPro"/>
</dbReference>
<dbReference type="CDD" id="cd02440">
    <property type="entry name" value="AdoMet_MTases"/>
    <property type="match status" value="1"/>
</dbReference>
<dbReference type="Pfam" id="PF08241">
    <property type="entry name" value="Methyltransf_11"/>
    <property type="match status" value="1"/>
</dbReference>
<dbReference type="GO" id="GO:0032259">
    <property type="term" value="P:methylation"/>
    <property type="evidence" value="ECO:0007669"/>
    <property type="project" value="UniProtKB-KW"/>
</dbReference>
<name>A0A7T5EHC9_9BACL</name>
<dbReference type="Gene3D" id="3.40.50.150">
    <property type="entry name" value="Vaccinia Virus protein VP39"/>
    <property type="match status" value="1"/>
</dbReference>
<dbReference type="InterPro" id="IPR013216">
    <property type="entry name" value="Methyltransf_11"/>
</dbReference>